<dbReference type="InterPro" id="IPR050281">
    <property type="entry name" value="Flavin_monoamine_oxidase"/>
</dbReference>
<keyword evidence="5" id="KW-1185">Reference proteome</keyword>
<accession>A0ABS2Q0Y7</accession>
<evidence type="ECO:0000259" key="3">
    <source>
        <dbReference type="Pfam" id="PF01593"/>
    </source>
</evidence>
<dbReference type="EC" id="1.4.3.4" evidence="4"/>
<dbReference type="EMBL" id="JAFBER010000014">
    <property type="protein sequence ID" value="MBM7645957.1"/>
    <property type="molecule type" value="Genomic_DNA"/>
</dbReference>
<gene>
    <name evidence="4" type="ORF">JOD45_002182</name>
</gene>
<organism evidence="4 5">
    <name type="scientific">Scopulibacillus daqui</name>
    <dbReference type="NCBI Taxonomy" id="1469162"/>
    <lineage>
        <taxon>Bacteria</taxon>
        <taxon>Bacillati</taxon>
        <taxon>Bacillota</taxon>
        <taxon>Bacilli</taxon>
        <taxon>Bacillales</taxon>
        <taxon>Sporolactobacillaceae</taxon>
        <taxon>Scopulibacillus</taxon>
    </lineage>
</organism>
<dbReference type="Gene3D" id="3.50.50.60">
    <property type="entry name" value="FAD/NAD(P)-binding domain"/>
    <property type="match status" value="1"/>
</dbReference>
<dbReference type="InterPro" id="IPR002937">
    <property type="entry name" value="Amino_oxidase"/>
</dbReference>
<evidence type="ECO:0000313" key="4">
    <source>
        <dbReference type="EMBL" id="MBM7645957.1"/>
    </source>
</evidence>
<comment type="cofactor">
    <cofactor evidence="1">
        <name>FAD</name>
        <dbReference type="ChEBI" id="CHEBI:57692"/>
    </cofactor>
</comment>
<dbReference type="PANTHER" id="PTHR10742:SF342">
    <property type="entry name" value="AMINE OXIDASE"/>
    <property type="match status" value="1"/>
</dbReference>
<dbReference type="Pfam" id="PF01593">
    <property type="entry name" value="Amino_oxidase"/>
    <property type="match status" value="1"/>
</dbReference>
<dbReference type="PRINTS" id="PR00757">
    <property type="entry name" value="AMINEOXDASEF"/>
</dbReference>
<reference evidence="4 5" key="1">
    <citation type="submission" date="2021-01" db="EMBL/GenBank/DDBJ databases">
        <title>Genomic Encyclopedia of Type Strains, Phase IV (KMG-IV): sequencing the most valuable type-strain genomes for metagenomic binning, comparative biology and taxonomic classification.</title>
        <authorList>
            <person name="Goeker M."/>
        </authorList>
    </citation>
    <scope>NUCLEOTIDE SEQUENCE [LARGE SCALE GENOMIC DNA]</scope>
    <source>
        <strain evidence="4 5">DSM 28236</strain>
    </source>
</reference>
<name>A0ABS2Q0Y7_9BACL</name>
<evidence type="ECO:0000256" key="1">
    <source>
        <dbReference type="ARBA" id="ARBA00001974"/>
    </source>
</evidence>
<dbReference type="GO" id="GO:0097621">
    <property type="term" value="F:monoamine oxidase activity"/>
    <property type="evidence" value="ECO:0007669"/>
    <property type="project" value="UniProtKB-EC"/>
</dbReference>
<dbReference type="SUPFAM" id="SSF54373">
    <property type="entry name" value="FAD-linked reductases, C-terminal domain"/>
    <property type="match status" value="1"/>
</dbReference>
<proteinExistence type="predicted"/>
<dbReference type="SUPFAM" id="SSF51905">
    <property type="entry name" value="FAD/NAD(P)-binding domain"/>
    <property type="match status" value="1"/>
</dbReference>
<dbReference type="Proteomes" id="UP000808914">
    <property type="component" value="Unassembled WGS sequence"/>
</dbReference>
<protein>
    <submittedName>
        <fullName evidence="4">Monoamine oxidase</fullName>
        <ecNumber evidence="4">1.4.3.4</ecNumber>
    </submittedName>
</protein>
<feature type="domain" description="Amine oxidase" evidence="3">
    <location>
        <begin position="38"/>
        <end position="495"/>
    </location>
</feature>
<dbReference type="Gene3D" id="1.10.405.10">
    <property type="entry name" value="Guanine Nucleotide Dissociation Inhibitor, domain 1"/>
    <property type="match status" value="1"/>
</dbReference>
<dbReference type="RefSeq" id="WP_239549219.1">
    <property type="nucleotide sequence ID" value="NZ_JAFBER010000014.1"/>
</dbReference>
<comment type="caution">
    <text evidence="4">The sequence shown here is derived from an EMBL/GenBank/DDBJ whole genome shotgun (WGS) entry which is preliminary data.</text>
</comment>
<evidence type="ECO:0000313" key="5">
    <source>
        <dbReference type="Proteomes" id="UP000808914"/>
    </source>
</evidence>
<evidence type="ECO:0000256" key="2">
    <source>
        <dbReference type="ARBA" id="ARBA00023002"/>
    </source>
</evidence>
<dbReference type="Gene3D" id="3.90.660.10">
    <property type="match status" value="1"/>
</dbReference>
<dbReference type="InterPro" id="IPR001613">
    <property type="entry name" value="Flavin_amine_oxidase"/>
</dbReference>
<dbReference type="PANTHER" id="PTHR10742">
    <property type="entry name" value="FLAVIN MONOAMINE OXIDASE"/>
    <property type="match status" value="1"/>
</dbReference>
<dbReference type="InterPro" id="IPR036188">
    <property type="entry name" value="FAD/NAD-bd_sf"/>
</dbReference>
<keyword evidence="2 4" id="KW-0560">Oxidoreductase</keyword>
<sequence>MVHKPQSPLSLEQMLSIIRHGFEQTIAPKKVVIIGAGMSGLVAASLLKEAGHDVYILESNDRVGGRVMTYRSPFSRGHYANMGALRLPESHVLVLEYIKKFHLPTHLFINATPEDFIYVNGIKARVKHYQQNPDILQYPVFPDEKGKTAEFLLYQALKPITDFINKNPDQNWPIVLKHFDKYSMQAFLKYAGHPSGKTFSQGAIEMIAVLFDLEGLLEQAFIQSMRDAMIFLKPLSRIYKPVEPISRFFEITGGNDLLPQAFYPQLKDNILFNHRAVSIKQQTDSVTVYSKHGSEYRSLTGDRCIITVPFPALRQVDIQPYHSISHIKRRAIREVHYMNATKVAIEFKSRFWEKEGLYGGKTITDLPIRFVYYPSIGIGASGSAVVIASYTWGDDTSPWIALSNEERVYYALKHLAAIHGDIVYKEFVTGASKSWLLDKNSCGGFTFFKPDQQTELLPYMTVPEGRIHFAGEQTSSDPNWIEGAVESGIRTAFEIHHEAK</sequence>